<dbReference type="EMBL" id="GBXM01002628">
    <property type="protein sequence ID" value="JAI05950.1"/>
    <property type="molecule type" value="Transcribed_RNA"/>
</dbReference>
<dbReference type="AlphaFoldDB" id="A0A0E9XTH0"/>
<reference evidence="1" key="2">
    <citation type="journal article" date="2015" name="Fish Shellfish Immunol.">
        <title>Early steps in the European eel (Anguilla anguilla)-Vibrio vulnificus interaction in the gills: Role of the RtxA13 toxin.</title>
        <authorList>
            <person name="Callol A."/>
            <person name="Pajuelo D."/>
            <person name="Ebbesson L."/>
            <person name="Teles M."/>
            <person name="MacKenzie S."/>
            <person name="Amaro C."/>
        </authorList>
    </citation>
    <scope>NUCLEOTIDE SEQUENCE</scope>
</reference>
<protein>
    <submittedName>
        <fullName evidence="1">Uncharacterized protein</fullName>
    </submittedName>
</protein>
<evidence type="ECO:0000313" key="1">
    <source>
        <dbReference type="EMBL" id="JAI05950.1"/>
    </source>
</evidence>
<proteinExistence type="predicted"/>
<accession>A0A0E9XTH0</accession>
<name>A0A0E9XTH0_ANGAN</name>
<reference evidence="1" key="1">
    <citation type="submission" date="2014-11" db="EMBL/GenBank/DDBJ databases">
        <authorList>
            <person name="Amaro Gonzalez C."/>
        </authorList>
    </citation>
    <scope>NUCLEOTIDE SEQUENCE</scope>
</reference>
<organism evidence="1">
    <name type="scientific">Anguilla anguilla</name>
    <name type="common">European freshwater eel</name>
    <name type="synonym">Muraena anguilla</name>
    <dbReference type="NCBI Taxonomy" id="7936"/>
    <lineage>
        <taxon>Eukaryota</taxon>
        <taxon>Metazoa</taxon>
        <taxon>Chordata</taxon>
        <taxon>Craniata</taxon>
        <taxon>Vertebrata</taxon>
        <taxon>Euteleostomi</taxon>
        <taxon>Actinopterygii</taxon>
        <taxon>Neopterygii</taxon>
        <taxon>Teleostei</taxon>
        <taxon>Anguilliformes</taxon>
        <taxon>Anguillidae</taxon>
        <taxon>Anguilla</taxon>
    </lineage>
</organism>
<sequence>MFYLGKLFRRCLTCKMKGNQKKIPNAYKLTPGLVSNESNVLYH</sequence>